<reference evidence="2 3" key="1">
    <citation type="submission" date="2023-11" db="EMBL/GenBank/DDBJ databases">
        <title>Halocaridina rubra genome assembly.</title>
        <authorList>
            <person name="Smith C."/>
        </authorList>
    </citation>
    <scope>NUCLEOTIDE SEQUENCE [LARGE SCALE GENOMIC DNA]</scope>
    <source>
        <strain evidence="2">EP-1</strain>
        <tissue evidence="2">Whole</tissue>
    </source>
</reference>
<dbReference type="AlphaFoldDB" id="A0AAN9AG48"/>
<keyword evidence="3" id="KW-1185">Reference proteome</keyword>
<feature type="region of interest" description="Disordered" evidence="1">
    <location>
        <begin position="1"/>
        <end position="63"/>
    </location>
</feature>
<feature type="compositionally biased region" description="Gly residues" evidence="1">
    <location>
        <begin position="11"/>
        <end position="41"/>
    </location>
</feature>
<evidence type="ECO:0000313" key="2">
    <source>
        <dbReference type="EMBL" id="KAK7086259.1"/>
    </source>
</evidence>
<feature type="compositionally biased region" description="Basic and acidic residues" evidence="1">
    <location>
        <begin position="52"/>
        <end position="63"/>
    </location>
</feature>
<evidence type="ECO:0000256" key="1">
    <source>
        <dbReference type="SAM" id="MobiDB-lite"/>
    </source>
</evidence>
<dbReference type="Proteomes" id="UP001381693">
    <property type="component" value="Unassembled WGS sequence"/>
</dbReference>
<comment type="caution">
    <text evidence="2">The sequence shown here is derived from an EMBL/GenBank/DDBJ whole genome shotgun (WGS) entry which is preliminary data.</text>
</comment>
<feature type="compositionally biased region" description="Low complexity" evidence="1">
    <location>
        <begin position="1"/>
        <end position="10"/>
    </location>
</feature>
<feature type="non-terminal residue" evidence="2">
    <location>
        <position position="1"/>
    </location>
</feature>
<accession>A0AAN9AG48</accession>
<dbReference type="EMBL" id="JAXCGZ010000274">
    <property type="protein sequence ID" value="KAK7086259.1"/>
    <property type="molecule type" value="Genomic_DNA"/>
</dbReference>
<organism evidence="2 3">
    <name type="scientific">Halocaridina rubra</name>
    <name type="common">Hawaiian red shrimp</name>
    <dbReference type="NCBI Taxonomy" id="373956"/>
    <lineage>
        <taxon>Eukaryota</taxon>
        <taxon>Metazoa</taxon>
        <taxon>Ecdysozoa</taxon>
        <taxon>Arthropoda</taxon>
        <taxon>Crustacea</taxon>
        <taxon>Multicrustacea</taxon>
        <taxon>Malacostraca</taxon>
        <taxon>Eumalacostraca</taxon>
        <taxon>Eucarida</taxon>
        <taxon>Decapoda</taxon>
        <taxon>Pleocyemata</taxon>
        <taxon>Caridea</taxon>
        <taxon>Atyoidea</taxon>
        <taxon>Atyidae</taxon>
        <taxon>Halocaridina</taxon>
    </lineage>
</organism>
<gene>
    <name evidence="2" type="ORF">SK128_010359</name>
</gene>
<sequence>SPMGGPVSNAGGPGGDSGPHMMGGAGLSGGGTGGGMPGMVGGVMSQSYGGDHAPHPHSYEFCY</sequence>
<proteinExistence type="predicted"/>
<protein>
    <submittedName>
        <fullName evidence="2">Uncharacterized protein</fullName>
    </submittedName>
</protein>
<name>A0AAN9AG48_HALRR</name>
<evidence type="ECO:0000313" key="3">
    <source>
        <dbReference type="Proteomes" id="UP001381693"/>
    </source>
</evidence>